<dbReference type="SUPFAM" id="SSF47473">
    <property type="entry name" value="EF-hand"/>
    <property type="match status" value="1"/>
</dbReference>
<evidence type="ECO:0000256" key="12">
    <source>
        <dbReference type="SAM" id="MobiDB-lite"/>
    </source>
</evidence>
<keyword evidence="9" id="KW-0456">Lyase</keyword>
<keyword evidence="11" id="KW-0378">Hydrolase</keyword>
<dbReference type="OMA" id="HWQREMS"/>
<evidence type="ECO:0000256" key="6">
    <source>
        <dbReference type="ARBA" id="ARBA00023098"/>
    </source>
</evidence>
<dbReference type="PANTHER" id="PTHR10336">
    <property type="entry name" value="PHOSPHOINOSITIDE-SPECIFIC PHOSPHOLIPASE C FAMILY PROTEIN"/>
    <property type="match status" value="1"/>
</dbReference>
<dbReference type="InterPro" id="IPR001711">
    <property type="entry name" value="PLipase_C_Pinositol-sp_Y"/>
</dbReference>
<dbReference type="PROSITE" id="PS50007">
    <property type="entry name" value="PIPLC_X_DOMAIN"/>
    <property type="match status" value="1"/>
</dbReference>
<evidence type="ECO:0000256" key="10">
    <source>
        <dbReference type="ARBA" id="ARBA00023674"/>
    </source>
</evidence>
<dbReference type="GO" id="GO:0005886">
    <property type="term" value="C:plasma membrane"/>
    <property type="evidence" value="ECO:0007669"/>
    <property type="project" value="TreeGrafter"/>
</dbReference>
<keyword evidence="5 11" id="KW-0442">Lipid degradation</keyword>
<dbReference type="GO" id="GO:0004435">
    <property type="term" value="F:phosphatidylinositol-4,5-bisphosphate phospholipase C activity"/>
    <property type="evidence" value="ECO:0007669"/>
    <property type="project" value="UniProtKB-EC"/>
</dbReference>
<evidence type="ECO:0000313" key="17">
    <source>
        <dbReference type="Proteomes" id="UP000594260"/>
    </source>
</evidence>
<dbReference type="PRINTS" id="PR00390">
    <property type="entry name" value="PHPHLIPASEC"/>
</dbReference>
<dbReference type="CDD" id="cd00275">
    <property type="entry name" value="C2_PLC_like"/>
    <property type="match status" value="1"/>
</dbReference>
<feature type="compositionally biased region" description="Polar residues" evidence="12">
    <location>
        <begin position="367"/>
        <end position="378"/>
    </location>
</feature>
<dbReference type="GeneID" id="111243692"/>
<dbReference type="KEGG" id="vde:111243692"/>
<dbReference type="Gene3D" id="2.60.40.150">
    <property type="entry name" value="C2 domain"/>
    <property type="match status" value="1"/>
</dbReference>
<sequence length="704" mass="80551">MGLALVRPYLAKDRSKLKRLSPDREWRWALLHLEAAYRSDQKRCNDFDQWLKAHFEQADLNNDGCVSYHECIELFRQMSCDLPKKGLRHHFNDVSGYPVELWNRGERVLDKKRFVALFNSIQLRPELHSLFDKYKITGSDFIGPKELQLFLRCDQLEEHSLEECQALIMLFTQDSYKGWGYGDKLTMRGFEAFLLSDLQDIFDYEHLSICQDMSRPLNEYFIASSHNTYLLQHQLIGPSSVTAYINALNKGCRCLELDVWNGPNCDPIIYHGRTLTSKILLKDVLQTIKVHAFVTNQCPIILSIENHCNAENEANMTKHLFNIFGERLCTDLVDDDTTRLPSPEQLKGKILIKAKRRNEQPSESIHHNNSGPNLTHTSSTKTLKVYRDVIQIAKSTRKKLNEDDENASFARTTLKGYRRGSSASTVSSPIVRSSVSPVASPKTIVARQLSDVLNYCVATKLKSFSDAENWRFNQMASFSETHCEEMLADAKTTQALANFARTHLTRVYPKPTRVHSTNFDPTPLFNVGCQMVALNYQTSDKNQFYNLSMFAQNGNCGYVLKPRILRDGFIFAQPDPDLRRLLTLTIISGQYMPARGEVTDPYVEIKIIGHPLDENCGRTSFVSNNGFNPIWNQTFQFLVNVPDLAQLVFVVMSDSRVGKNGRLGEYAIPLTAMREGYRHVHLRNLLFRNIVPSTLFVHVSLQRA</sequence>
<dbReference type="InterPro" id="IPR035892">
    <property type="entry name" value="C2_domain_sf"/>
</dbReference>
<dbReference type="GO" id="GO:0005509">
    <property type="term" value="F:calcium ion binding"/>
    <property type="evidence" value="ECO:0007669"/>
    <property type="project" value="InterPro"/>
</dbReference>
<dbReference type="InterPro" id="IPR000008">
    <property type="entry name" value="C2_dom"/>
</dbReference>
<dbReference type="SUPFAM" id="SSF49562">
    <property type="entry name" value="C2 domain (Calcium/lipid-binding domain, CaLB)"/>
    <property type="match status" value="1"/>
</dbReference>
<organism evidence="16 17">
    <name type="scientific">Varroa destructor</name>
    <name type="common">Honeybee mite</name>
    <dbReference type="NCBI Taxonomy" id="109461"/>
    <lineage>
        <taxon>Eukaryota</taxon>
        <taxon>Metazoa</taxon>
        <taxon>Ecdysozoa</taxon>
        <taxon>Arthropoda</taxon>
        <taxon>Chelicerata</taxon>
        <taxon>Arachnida</taxon>
        <taxon>Acari</taxon>
        <taxon>Parasitiformes</taxon>
        <taxon>Mesostigmata</taxon>
        <taxon>Gamasina</taxon>
        <taxon>Dermanyssoidea</taxon>
        <taxon>Varroidae</taxon>
        <taxon>Varroa</taxon>
    </lineage>
</organism>
<keyword evidence="8" id="KW-0807">Transducer</keyword>
<dbReference type="PROSITE" id="PS50004">
    <property type="entry name" value="C2"/>
    <property type="match status" value="1"/>
</dbReference>
<name>A0A7M7J755_VARDE</name>
<dbReference type="GO" id="GO:0016829">
    <property type="term" value="F:lyase activity"/>
    <property type="evidence" value="ECO:0007669"/>
    <property type="project" value="UniProtKB-KW"/>
</dbReference>
<dbReference type="SMART" id="SM00239">
    <property type="entry name" value="C2"/>
    <property type="match status" value="1"/>
</dbReference>
<dbReference type="SMART" id="SM00148">
    <property type="entry name" value="PLCXc"/>
    <property type="match status" value="1"/>
</dbReference>
<dbReference type="PROSITE" id="PS50008">
    <property type="entry name" value="PIPLC_Y_DOMAIN"/>
    <property type="match status" value="1"/>
</dbReference>
<dbReference type="RefSeq" id="XP_022645373.1">
    <property type="nucleotide sequence ID" value="XM_022789638.1"/>
</dbReference>
<feature type="domain" description="C2" evidence="13">
    <location>
        <begin position="566"/>
        <end position="684"/>
    </location>
</feature>
<keyword evidence="4" id="KW-0460">Magnesium</keyword>
<dbReference type="InParanoid" id="A0A7M7J755"/>
<dbReference type="Gene3D" id="1.10.238.10">
    <property type="entry name" value="EF-hand"/>
    <property type="match status" value="1"/>
</dbReference>
<dbReference type="PROSITE" id="PS50222">
    <property type="entry name" value="EF_HAND_2"/>
    <property type="match status" value="1"/>
</dbReference>
<dbReference type="SMART" id="SM00149">
    <property type="entry name" value="PLCYc"/>
    <property type="match status" value="1"/>
</dbReference>
<dbReference type="GO" id="GO:0016042">
    <property type="term" value="P:lipid catabolic process"/>
    <property type="evidence" value="ECO:0007669"/>
    <property type="project" value="UniProtKB-KW"/>
</dbReference>
<dbReference type="InterPro" id="IPR011992">
    <property type="entry name" value="EF-hand-dom_pair"/>
</dbReference>
<dbReference type="InterPro" id="IPR002048">
    <property type="entry name" value="EF_hand_dom"/>
</dbReference>
<dbReference type="SUPFAM" id="SSF51695">
    <property type="entry name" value="PLC-like phosphodiesterases"/>
    <property type="match status" value="1"/>
</dbReference>
<evidence type="ECO:0000256" key="2">
    <source>
        <dbReference type="ARBA" id="ARBA00012368"/>
    </source>
</evidence>
<reference evidence="16" key="1">
    <citation type="submission" date="2021-01" db="UniProtKB">
        <authorList>
            <consortium name="EnsemblMetazoa"/>
        </authorList>
    </citation>
    <scope>IDENTIFICATION</scope>
</reference>
<feature type="domain" description="EF-hand" evidence="15">
    <location>
        <begin position="46"/>
        <end position="81"/>
    </location>
</feature>
<evidence type="ECO:0000313" key="16">
    <source>
        <dbReference type="EnsemblMetazoa" id="XP_022645373"/>
    </source>
</evidence>
<evidence type="ECO:0000256" key="9">
    <source>
        <dbReference type="ARBA" id="ARBA00023239"/>
    </source>
</evidence>
<keyword evidence="7" id="KW-1015">Disulfide bond</keyword>
<evidence type="ECO:0000256" key="11">
    <source>
        <dbReference type="RuleBase" id="RU361133"/>
    </source>
</evidence>
<feature type="region of interest" description="Disordered" evidence="12">
    <location>
        <begin position="357"/>
        <end position="378"/>
    </location>
</feature>
<keyword evidence="17" id="KW-1185">Reference proteome</keyword>
<dbReference type="Gene3D" id="3.20.20.190">
    <property type="entry name" value="Phosphatidylinositol (PI) phosphodiesterase"/>
    <property type="match status" value="2"/>
</dbReference>
<evidence type="ECO:0000256" key="8">
    <source>
        <dbReference type="ARBA" id="ARBA00023224"/>
    </source>
</evidence>
<evidence type="ECO:0000256" key="7">
    <source>
        <dbReference type="ARBA" id="ARBA00023157"/>
    </source>
</evidence>
<accession>A0A7M7J755</accession>
<comment type="catalytic activity">
    <reaction evidence="1">
        <text>an N-(acyl)-sphingosylphosphoethanolamine = an N-(acyl)-sphingosyl-1,3-cyclic phosphate + ethanolamine</text>
        <dbReference type="Rhea" id="RHEA:60648"/>
        <dbReference type="ChEBI" id="CHEBI:57603"/>
        <dbReference type="ChEBI" id="CHEBI:143891"/>
        <dbReference type="ChEBI" id="CHEBI:143892"/>
    </reaction>
</comment>
<dbReference type="InterPro" id="IPR017946">
    <property type="entry name" value="PLC-like_Pdiesterase_TIM-brl"/>
</dbReference>
<evidence type="ECO:0000256" key="5">
    <source>
        <dbReference type="ARBA" id="ARBA00022963"/>
    </source>
</evidence>
<evidence type="ECO:0000256" key="4">
    <source>
        <dbReference type="ARBA" id="ARBA00022842"/>
    </source>
</evidence>
<dbReference type="PANTHER" id="PTHR10336:SF209">
    <property type="entry name" value="PHOSPHOINOSITIDE PHOSPHOLIPASE C"/>
    <property type="match status" value="1"/>
</dbReference>
<dbReference type="EC" id="3.1.4.11" evidence="2 11"/>
<dbReference type="GO" id="GO:0035556">
    <property type="term" value="P:intracellular signal transduction"/>
    <property type="evidence" value="ECO:0007669"/>
    <property type="project" value="InterPro"/>
</dbReference>
<evidence type="ECO:0000259" key="15">
    <source>
        <dbReference type="PROSITE" id="PS50222"/>
    </source>
</evidence>
<comment type="catalytic activity">
    <reaction evidence="10">
        <text>a 1,2-diacyl-sn-glycero-3-phospho-(1D-myo-inositol-4,5-bisphosphate) + H2O = 1D-myo-inositol 1,4,5-trisphosphate + a 1,2-diacyl-sn-glycerol + H(+)</text>
        <dbReference type="Rhea" id="RHEA:33179"/>
        <dbReference type="ChEBI" id="CHEBI:15377"/>
        <dbReference type="ChEBI" id="CHEBI:15378"/>
        <dbReference type="ChEBI" id="CHEBI:17815"/>
        <dbReference type="ChEBI" id="CHEBI:58456"/>
        <dbReference type="ChEBI" id="CHEBI:203600"/>
        <dbReference type="EC" id="3.1.4.11"/>
    </reaction>
    <physiologicalReaction direction="left-to-right" evidence="10">
        <dbReference type="Rhea" id="RHEA:33180"/>
    </physiologicalReaction>
</comment>
<keyword evidence="6 11" id="KW-0443">Lipid metabolism</keyword>
<proteinExistence type="predicted"/>
<dbReference type="OrthoDB" id="269822at2759"/>
<dbReference type="Pfam" id="PF00388">
    <property type="entry name" value="PI-PLC-X"/>
    <property type="match status" value="1"/>
</dbReference>
<dbReference type="InterPro" id="IPR000909">
    <property type="entry name" value="PLipase_C_PInositol-sp_X_dom"/>
</dbReference>
<evidence type="ECO:0000259" key="13">
    <source>
        <dbReference type="PROSITE" id="PS50004"/>
    </source>
</evidence>
<dbReference type="Proteomes" id="UP000594260">
    <property type="component" value="Unplaced"/>
</dbReference>
<protein>
    <recommendedName>
        <fullName evidence="2 11">Phosphoinositide phospholipase C</fullName>
        <ecNumber evidence="2 11">3.1.4.11</ecNumber>
    </recommendedName>
</protein>
<feature type="compositionally biased region" description="Basic and acidic residues" evidence="12">
    <location>
        <begin position="357"/>
        <end position="366"/>
    </location>
</feature>
<evidence type="ECO:0000259" key="14">
    <source>
        <dbReference type="PROSITE" id="PS50008"/>
    </source>
</evidence>
<dbReference type="InterPro" id="IPR001192">
    <property type="entry name" value="PI-PLC_fam"/>
</dbReference>
<dbReference type="Pfam" id="PF00387">
    <property type="entry name" value="PI-PLC-Y"/>
    <property type="match status" value="1"/>
</dbReference>
<feature type="domain" description="PI-PLC Y-box" evidence="14">
    <location>
        <begin position="449"/>
        <end position="566"/>
    </location>
</feature>
<evidence type="ECO:0000256" key="1">
    <source>
        <dbReference type="ARBA" id="ARBA00000110"/>
    </source>
</evidence>
<dbReference type="EnsemblMetazoa" id="XM_022789638">
    <property type="protein sequence ID" value="XP_022645373"/>
    <property type="gene ID" value="LOC111243692"/>
</dbReference>
<dbReference type="AlphaFoldDB" id="A0A7M7J755"/>
<dbReference type="Pfam" id="PF00168">
    <property type="entry name" value="C2"/>
    <property type="match status" value="1"/>
</dbReference>
<evidence type="ECO:0000256" key="3">
    <source>
        <dbReference type="ARBA" id="ARBA00022723"/>
    </source>
</evidence>
<keyword evidence="3" id="KW-0479">Metal-binding</keyword>